<keyword evidence="1" id="KW-0175">Coiled coil</keyword>
<evidence type="ECO:0008006" key="4">
    <source>
        <dbReference type="Google" id="ProtNLM"/>
    </source>
</evidence>
<evidence type="ECO:0000256" key="1">
    <source>
        <dbReference type="SAM" id="Coils"/>
    </source>
</evidence>
<accession>A0AAD1Y812</accession>
<sequence length="750" mass="89677">MQRNPDLEEILYDFTIYFDSLYSQSLDLEGKVILVWNKGTMKRIVSEEKCTTRSKHTLIAQSIKLQQSLYFSKKTSAYRDGSKVQISCYVNDADYSQPVFIGIINVNLSRIINERRDRKGKVQNQEIDLDLERCDYQNTAVKLIISAKKNFKFSQKEQINEIKGREENDSQNQRFQILDDDMIDNLPEKYEDEEEDEFFRGYAHAQEYNQSRGTFQSENDTQSIRNKIIFEDVTPEIREPHGTNEFNQSKQKYFEGVHTPPKGDQDTVHITHTRDIHKTKRFEKQDRQEYDSINMLDFDQIEETKNDNERKNNSNQPDVHNLLKMYEKQLSDFVVKKDFDNSRDIERESSVRSSDKKRPYEMYQRIKGELEALKEKYASLSAKNDQLKYELKTEKNSHNRSVMKFEAEINDLRDHNQQLTEEVSSLINYKSRFEQMKAENQKLMEIEERYEDQVEQLQEKLEELGYGRTSSMSNSEQLQQFSEKIVILENKLDQKEQELKEERLDNDIRNKKELRIIEEGYTRKYNKLKKQKEDLEDELYELQKRCEAQVDIINQNEYRQRKEKENKPKEEKDAIDIEFYAKKYLKDCEERGSHEVKTESGSQAVSMDGKILDITDLDMKVIENQHKLERLEFYENNNIELLHTLEEKDSEYDQKVQFYEEGLESLKMKHKEEITKLEDNLKKEINAMNAQNKLKIEHIQATERSNADADRKELRDEFQKMFKERFSEWKTKSVEYENKIRHLENIINSN</sequence>
<name>A0AAD1Y812_EUPCR</name>
<dbReference type="EMBL" id="CAMPGE010028880">
    <property type="protein sequence ID" value="CAI2386379.1"/>
    <property type="molecule type" value="Genomic_DNA"/>
</dbReference>
<feature type="coiled-coil region" evidence="1">
    <location>
        <begin position="631"/>
        <end position="694"/>
    </location>
</feature>
<gene>
    <name evidence="2" type="ORF">ECRASSUSDP1_LOCUS27993</name>
</gene>
<dbReference type="Proteomes" id="UP001295684">
    <property type="component" value="Unassembled WGS sequence"/>
</dbReference>
<keyword evidence="3" id="KW-1185">Reference proteome</keyword>
<reference evidence="2" key="1">
    <citation type="submission" date="2023-07" db="EMBL/GenBank/DDBJ databases">
        <authorList>
            <consortium name="AG Swart"/>
            <person name="Singh M."/>
            <person name="Singh A."/>
            <person name="Seah K."/>
            <person name="Emmerich C."/>
        </authorList>
    </citation>
    <scope>NUCLEOTIDE SEQUENCE</scope>
    <source>
        <strain evidence="2">DP1</strain>
    </source>
</reference>
<protein>
    <recommendedName>
        <fullName evidence="4">C2 NT-type domain-containing protein</fullName>
    </recommendedName>
</protein>
<evidence type="ECO:0000313" key="2">
    <source>
        <dbReference type="EMBL" id="CAI2386379.1"/>
    </source>
</evidence>
<organism evidence="2 3">
    <name type="scientific">Euplotes crassus</name>
    <dbReference type="NCBI Taxonomy" id="5936"/>
    <lineage>
        <taxon>Eukaryota</taxon>
        <taxon>Sar</taxon>
        <taxon>Alveolata</taxon>
        <taxon>Ciliophora</taxon>
        <taxon>Intramacronucleata</taxon>
        <taxon>Spirotrichea</taxon>
        <taxon>Hypotrichia</taxon>
        <taxon>Euplotida</taxon>
        <taxon>Euplotidae</taxon>
        <taxon>Moneuplotes</taxon>
    </lineage>
</organism>
<feature type="coiled-coil region" evidence="1">
    <location>
        <begin position="363"/>
        <end position="552"/>
    </location>
</feature>
<comment type="caution">
    <text evidence="2">The sequence shown here is derived from an EMBL/GenBank/DDBJ whole genome shotgun (WGS) entry which is preliminary data.</text>
</comment>
<dbReference type="AlphaFoldDB" id="A0AAD1Y812"/>
<evidence type="ECO:0000313" key="3">
    <source>
        <dbReference type="Proteomes" id="UP001295684"/>
    </source>
</evidence>
<proteinExistence type="predicted"/>